<evidence type="ECO:0000256" key="3">
    <source>
        <dbReference type="ARBA" id="ARBA00008743"/>
    </source>
</evidence>
<evidence type="ECO:0000256" key="4">
    <source>
        <dbReference type="ARBA" id="ARBA00022692"/>
    </source>
</evidence>
<evidence type="ECO:0000259" key="9">
    <source>
        <dbReference type="Pfam" id="PF03345"/>
    </source>
</evidence>
<evidence type="ECO:0000256" key="7">
    <source>
        <dbReference type="ARBA" id="ARBA00023136"/>
    </source>
</evidence>
<name>A0AA91PZN7_CLALS</name>
<dbReference type="InterPro" id="IPR005013">
    <property type="entry name" value="DDOST_48_kDa_subunit"/>
</dbReference>
<dbReference type="Pfam" id="PF23358">
    <property type="entry name" value="OST48_MD"/>
    <property type="match status" value="1"/>
</dbReference>
<evidence type="ECO:0000256" key="8">
    <source>
        <dbReference type="RuleBase" id="RU361142"/>
    </source>
</evidence>
<dbReference type="InterPro" id="IPR055459">
    <property type="entry name" value="OST48_MD"/>
</dbReference>
<keyword evidence="5 8" id="KW-0256">Endoplasmic reticulum</keyword>
<dbReference type="PANTHER" id="PTHR10830:SF0">
    <property type="entry name" value="DOLICHYL-DIPHOSPHOOLIGOSACCHARIDE--PROTEIN GLYCOSYLTRANSFERASE 48 KDA SUBUNIT"/>
    <property type="match status" value="1"/>
</dbReference>
<accession>A0AA91PZN7</accession>
<evidence type="ECO:0000259" key="10">
    <source>
        <dbReference type="Pfam" id="PF23358"/>
    </source>
</evidence>
<dbReference type="InterPro" id="IPR055457">
    <property type="entry name" value="OST48_N"/>
</dbReference>
<comment type="pathway">
    <text evidence="2 8">Protein modification; protein glycosylation.</text>
</comment>
<organism evidence="11 12">
    <name type="scientific">Clavispora lusitaniae</name>
    <name type="common">Candida lusitaniae</name>
    <dbReference type="NCBI Taxonomy" id="36911"/>
    <lineage>
        <taxon>Eukaryota</taxon>
        <taxon>Fungi</taxon>
        <taxon>Dikarya</taxon>
        <taxon>Ascomycota</taxon>
        <taxon>Saccharomycotina</taxon>
        <taxon>Pichiomycetes</taxon>
        <taxon>Metschnikowiaceae</taxon>
        <taxon>Clavispora</taxon>
    </lineage>
</organism>
<dbReference type="KEGG" id="clus:A9F13_07g01397"/>
<keyword evidence="4 8" id="KW-0812">Transmembrane</keyword>
<evidence type="ECO:0000256" key="5">
    <source>
        <dbReference type="ARBA" id="ARBA00022824"/>
    </source>
</evidence>
<feature type="domain" description="OST48 middle" evidence="10">
    <location>
        <begin position="272"/>
        <end position="417"/>
    </location>
</feature>
<evidence type="ECO:0000313" key="11">
    <source>
        <dbReference type="EMBL" id="OVF08679.1"/>
    </source>
</evidence>
<dbReference type="PANTHER" id="PTHR10830">
    <property type="entry name" value="DOLICHYL-DIPHOSPHOOLIGOSACCHARIDE--PROTEIN GLYCOSYLTRANSFERASE 48 KDA SUBUNIT"/>
    <property type="match status" value="1"/>
</dbReference>
<comment type="similarity">
    <text evidence="3 8">Belongs to the DDOST 48 kDa subunit family.</text>
</comment>
<feature type="chain" id="PRO_5041514179" description="Dolichyl-diphosphooligosaccharide--protein glycosyltransferase subunit WBP1" evidence="8">
    <location>
        <begin position="22"/>
        <end position="444"/>
    </location>
</feature>
<dbReference type="Proteomes" id="UP000195602">
    <property type="component" value="Unassembled WGS sequence"/>
</dbReference>
<comment type="subcellular location">
    <subcellularLocation>
        <location evidence="8">Endoplasmic reticulum membrane</location>
        <topology evidence="8">Single-pass type I membrane protein</topology>
    </subcellularLocation>
    <subcellularLocation>
        <location evidence="1">Membrane</location>
        <topology evidence="1">Single-pass type I membrane protein</topology>
    </subcellularLocation>
</comment>
<dbReference type="EMBL" id="LYUB02000007">
    <property type="protein sequence ID" value="OVF08679.1"/>
    <property type="molecule type" value="Genomic_DNA"/>
</dbReference>
<keyword evidence="6 8" id="KW-1133">Transmembrane helix</keyword>
<keyword evidence="8" id="KW-0732">Signal</keyword>
<evidence type="ECO:0000256" key="1">
    <source>
        <dbReference type="ARBA" id="ARBA00004479"/>
    </source>
</evidence>
<protein>
    <recommendedName>
        <fullName evidence="8">Dolichyl-diphosphooligosaccharide--protein glycosyltransferase subunit WBP1</fullName>
        <shortName evidence="8">Oligosaccharyl transferase subunit WBP1</shortName>
    </recommendedName>
</protein>
<evidence type="ECO:0000256" key="6">
    <source>
        <dbReference type="ARBA" id="ARBA00022989"/>
    </source>
</evidence>
<evidence type="ECO:0000256" key="2">
    <source>
        <dbReference type="ARBA" id="ARBA00004922"/>
    </source>
</evidence>
<feature type="transmembrane region" description="Helical" evidence="8">
    <location>
        <begin position="394"/>
        <end position="418"/>
    </location>
</feature>
<feature type="domain" description="OST48 N-terminal" evidence="9">
    <location>
        <begin position="31"/>
        <end position="242"/>
    </location>
</feature>
<proteinExistence type="inferred from homology"/>
<comment type="caution">
    <text evidence="11">The sequence shown here is derived from an EMBL/GenBank/DDBJ whole genome shotgun (WGS) entry which is preliminary data.</text>
</comment>
<evidence type="ECO:0000313" key="12">
    <source>
        <dbReference type="Proteomes" id="UP000195602"/>
    </source>
</evidence>
<dbReference type="GO" id="GO:0008250">
    <property type="term" value="C:oligosaccharyltransferase complex"/>
    <property type="evidence" value="ECO:0007669"/>
    <property type="project" value="TreeGrafter"/>
</dbReference>
<keyword evidence="7 8" id="KW-0472">Membrane</keyword>
<comment type="subunit">
    <text evidence="8">Component of the oligosaccharyltransferase (OST) complex.</text>
</comment>
<comment type="function">
    <text evidence="8">Subunit of the oligosaccharyl transferase (OST) complex that catalyzes the initial transfer of a defined glycan (Glc(3)Man(9)GlcNAc(2) in eukaryotes) from the lipid carrier dolichol-pyrophosphate to an asparagine residue within an Asn-X-Ser/Thr consensus motif in nascent polypeptide chains, the first step in protein N-glycosylation. N-glycosylation occurs cotranslationally and the complex associates with the Sec61 complex at the channel-forming translocon complex that mediates protein translocation across the endoplasmic reticulum (ER).</text>
</comment>
<reference evidence="11 12" key="1">
    <citation type="submission" date="2017-04" db="EMBL/GenBank/DDBJ databases">
        <title>Draft genome of the yeast Clavispora lusitaniae type strain CBS 6936.</title>
        <authorList>
            <person name="Durrens P."/>
            <person name="Klopp C."/>
            <person name="Biteau N."/>
            <person name="Fitton-Ouhabi V."/>
            <person name="Dementhon K."/>
            <person name="Accoceberry I."/>
            <person name="Sherman D.J."/>
            <person name="Noel T."/>
        </authorList>
    </citation>
    <scope>NUCLEOTIDE SEQUENCE [LARGE SCALE GENOMIC DNA]</scope>
    <source>
        <strain evidence="11 12">CBS 6936</strain>
    </source>
</reference>
<feature type="signal peptide" evidence="8">
    <location>
        <begin position="1"/>
        <end position="21"/>
    </location>
</feature>
<gene>
    <name evidence="11" type="ORF">A9F13_07g01397</name>
</gene>
<dbReference type="AlphaFoldDB" id="A0AA91PZN7"/>
<dbReference type="Pfam" id="PF03345">
    <property type="entry name" value="OST48_N"/>
    <property type="match status" value="1"/>
</dbReference>
<sequence length="444" mass="49695">MIFSPIGRVLPFLALLVSAWCLHSGVWNTTQVLVVLDPKLTENQEEAVSVFKLNEDYNVTTIEYSDSEAELFLGEDALYHHVVFLPSSKRAAAAKNIVNKHKLLDFFNKGGNIVAVSSATHTVPEEVRLFLAQAGIFPAPKGYAVASHFAPVEVDSGRVANSVVLPSLDPQTYKGTAALVSNSPLVFPLVKAPQLSFCASPKDEFLTEEKTWTVGEQGFLAAAFQGLNNGRGAWFGSESLLTRDALSWVFHERGVLKLQFVEHYRVSEPGLSNRTLYKVKDEVYYTVGVSEYVGGEWVPYVPNDDDALQLSFKMLDPYQRLNMTLLGPGSSTPDGPEDMSIFYVQFTIPDHHGMFTFELDYKRPGLSFLNDKRIVAVRHLANDEYKRSWEITNAWMYVASAGFVVIAWLVFVTIFLFIGDEKKVERKELEKETKEEEKPTSKAN</sequence>
<dbReference type="GO" id="GO:0018279">
    <property type="term" value="P:protein N-linked glycosylation via asparagine"/>
    <property type="evidence" value="ECO:0007669"/>
    <property type="project" value="UniProtKB-UniRule"/>
</dbReference>